<feature type="transmembrane region" description="Helical" evidence="6">
    <location>
        <begin position="210"/>
        <end position="235"/>
    </location>
</feature>
<feature type="transmembrane region" description="Helical" evidence="6">
    <location>
        <begin position="118"/>
        <end position="139"/>
    </location>
</feature>
<reference evidence="8" key="1">
    <citation type="submission" date="2016-03" db="EMBL/GenBank/DDBJ databases">
        <title>Draft genome sequence of Rosellinia necatrix.</title>
        <authorList>
            <person name="Kanematsu S."/>
        </authorList>
    </citation>
    <scope>NUCLEOTIDE SEQUENCE [LARGE SCALE GENOMIC DNA]</scope>
    <source>
        <strain evidence="8">W97</strain>
    </source>
</reference>
<dbReference type="SUPFAM" id="SSF103473">
    <property type="entry name" value="MFS general substrate transporter"/>
    <property type="match status" value="1"/>
</dbReference>
<evidence type="ECO:0000256" key="6">
    <source>
        <dbReference type="SAM" id="Phobius"/>
    </source>
</evidence>
<dbReference type="OMA" id="IFSMATT"/>
<keyword evidence="9" id="KW-1185">Reference proteome</keyword>
<feature type="transmembrane region" description="Helical" evidence="6">
    <location>
        <begin position="552"/>
        <end position="573"/>
    </location>
</feature>
<evidence type="ECO:0000313" key="9">
    <source>
        <dbReference type="Proteomes" id="UP000054516"/>
    </source>
</evidence>
<name>A0A1S7UMU1_ROSNE</name>
<dbReference type="OrthoDB" id="3936150at2759"/>
<dbReference type="GO" id="GO:0030476">
    <property type="term" value="P:ascospore wall assembly"/>
    <property type="evidence" value="ECO:0007669"/>
    <property type="project" value="EnsemblFungi"/>
</dbReference>
<feature type="region of interest" description="Disordered" evidence="5">
    <location>
        <begin position="1"/>
        <end position="85"/>
    </location>
</feature>
<evidence type="ECO:0000313" key="8">
    <source>
        <dbReference type="EMBL" id="GAP84661.1"/>
    </source>
</evidence>
<dbReference type="InterPro" id="IPR020846">
    <property type="entry name" value="MFS_dom"/>
</dbReference>
<keyword evidence="3 6" id="KW-1133">Transmembrane helix</keyword>
<feature type="transmembrane region" description="Helical" evidence="6">
    <location>
        <begin position="487"/>
        <end position="508"/>
    </location>
</feature>
<evidence type="ECO:0000259" key="7">
    <source>
        <dbReference type="PROSITE" id="PS50850"/>
    </source>
</evidence>
<feature type="transmembrane region" description="Helical" evidence="6">
    <location>
        <begin position="407"/>
        <end position="431"/>
    </location>
</feature>
<dbReference type="EMBL" id="DF977456">
    <property type="protein sequence ID" value="GAP84661.1"/>
    <property type="molecule type" value="Genomic_DNA"/>
</dbReference>
<evidence type="ECO:0000256" key="2">
    <source>
        <dbReference type="ARBA" id="ARBA00022692"/>
    </source>
</evidence>
<dbReference type="AlphaFoldDB" id="A0A1S7UMU1"/>
<proteinExistence type="predicted"/>
<dbReference type="Proteomes" id="UP000054516">
    <property type="component" value="Unassembled WGS sequence"/>
</dbReference>
<dbReference type="PANTHER" id="PTHR23502:SF5">
    <property type="entry name" value="QUINIDINE RESISTANCE PROTEIN 3"/>
    <property type="match status" value="1"/>
</dbReference>
<feature type="domain" description="Major facilitator superfamily (MFS) profile" evidence="7">
    <location>
        <begin position="120"/>
        <end position="577"/>
    </location>
</feature>
<evidence type="ECO:0000256" key="1">
    <source>
        <dbReference type="ARBA" id="ARBA00004141"/>
    </source>
</evidence>
<dbReference type="STRING" id="77044.A0A1S7UMU1"/>
<evidence type="ECO:0000256" key="5">
    <source>
        <dbReference type="SAM" id="MobiDB-lite"/>
    </source>
</evidence>
<keyword evidence="4 6" id="KW-0472">Membrane</keyword>
<keyword evidence="2 6" id="KW-0812">Transmembrane</keyword>
<sequence length="589" mass="63250">MSSDPEKLEELFPVARPSIQRRRSSDVGTTTTAEKKSVDGDDPVSPTAISPPPAAYGGVSDEKDGDGGPLGPVRSTASSARPRRAIPIPRESRRGLLPWLSLVPEVDNPYHYDNGVKWMLTIFVAAAAGAAPMGSAIFYPSLNEIAADLHVSATVVNLSVAVYMLSMSVFPLWWSSFSETLGRRSIYLVSFALNAAFTVGSGLSRNIAQLIILRLLAGGAAASVQAVGAGTIADVWETRERGRAMGIFYLGPLAGPLLAPVIGGALTAAFGWRSTMYFLAVYGAVIFVLVLFGVPETLPRARQEQQQAAVIATAPPEGEERNNDGASGAAALSRISTRRSVVQARTRTVGRVLKRVFVDPLSILGFLRFPAVALIVSYAAITFGSLYVLNICIQAAFSAPPYSFPPLIVGALYLPSSVGYVLASLLGGPWLDRIMEREARRAGRYDSRGRLVFYPEDRVRENAWVSASLYPGALVWFGWAAATHRHWAVPSVANFFFGAGSMLVFSMATTMLTEFMPRRASSGVALNNFARNILSATGAVVGQPLIDVIGIGWLATAIALIAWVAGNLALFLLRRNSQKWRKAMNEQLN</sequence>
<dbReference type="GO" id="GO:0032973">
    <property type="term" value="P:amino acid export across plasma membrane"/>
    <property type="evidence" value="ECO:0007669"/>
    <property type="project" value="EnsemblFungi"/>
</dbReference>
<organism evidence="8">
    <name type="scientific">Rosellinia necatrix</name>
    <name type="common">White root-rot fungus</name>
    <dbReference type="NCBI Taxonomy" id="77044"/>
    <lineage>
        <taxon>Eukaryota</taxon>
        <taxon>Fungi</taxon>
        <taxon>Dikarya</taxon>
        <taxon>Ascomycota</taxon>
        <taxon>Pezizomycotina</taxon>
        <taxon>Sordariomycetes</taxon>
        <taxon>Xylariomycetidae</taxon>
        <taxon>Xylariales</taxon>
        <taxon>Xylariaceae</taxon>
        <taxon>Rosellinia</taxon>
    </lineage>
</organism>
<evidence type="ECO:0000256" key="4">
    <source>
        <dbReference type="ARBA" id="ARBA00023136"/>
    </source>
</evidence>
<gene>
    <name evidence="8" type="ORF">SAMD00023353_1101980</name>
</gene>
<dbReference type="PANTHER" id="PTHR23502">
    <property type="entry name" value="MAJOR FACILITATOR SUPERFAMILY"/>
    <property type="match status" value="1"/>
</dbReference>
<protein>
    <submittedName>
        <fullName evidence="8">Putative MFS multidrug resistance transporter</fullName>
    </submittedName>
</protein>
<evidence type="ECO:0000256" key="3">
    <source>
        <dbReference type="ARBA" id="ARBA00022989"/>
    </source>
</evidence>
<comment type="subcellular location">
    <subcellularLocation>
        <location evidence="1">Membrane</location>
        <topology evidence="1">Multi-pass membrane protein</topology>
    </subcellularLocation>
</comment>
<dbReference type="GO" id="GO:0015565">
    <property type="term" value="F:threonine efflux transmembrane transporter activity"/>
    <property type="evidence" value="ECO:0007669"/>
    <property type="project" value="EnsemblFungi"/>
</dbReference>
<feature type="transmembrane region" description="Helical" evidence="6">
    <location>
        <begin position="276"/>
        <end position="294"/>
    </location>
</feature>
<feature type="compositionally biased region" description="Low complexity" evidence="5">
    <location>
        <begin position="74"/>
        <end position="85"/>
    </location>
</feature>
<feature type="transmembrane region" description="Helical" evidence="6">
    <location>
        <begin position="463"/>
        <end position="481"/>
    </location>
</feature>
<accession>A0A1S7UMU1</accession>
<feature type="compositionally biased region" description="Basic and acidic residues" evidence="5">
    <location>
        <begin position="1"/>
        <end position="10"/>
    </location>
</feature>
<dbReference type="Gene3D" id="1.20.1250.20">
    <property type="entry name" value="MFS general substrate transporter like domains"/>
    <property type="match status" value="1"/>
</dbReference>
<feature type="transmembrane region" description="Helical" evidence="6">
    <location>
        <begin position="186"/>
        <end position="204"/>
    </location>
</feature>
<dbReference type="Pfam" id="PF07690">
    <property type="entry name" value="MFS_1"/>
    <property type="match status" value="1"/>
</dbReference>
<feature type="transmembrane region" description="Helical" evidence="6">
    <location>
        <begin position="361"/>
        <end position="387"/>
    </location>
</feature>
<dbReference type="InterPro" id="IPR011701">
    <property type="entry name" value="MFS"/>
</dbReference>
<dbReference type="GO" id="GO:0010509">
    <property type="term" value="P:intracellular polyamine homeostasis"/>
    <property type="evidence" value="ECO:0007669"/>
    <property type="project" value="EnsemblFungi"/>
</dbReference>
<dbReference type="PROSITE" id="PS50850">
    <property type="entry name" value="MFS"/>
    <property type="match status" value="1"/>
</dbReference>
<feature type="transmembrane region" description="Helical" evidence="6">
    <location>
        <begin position="151"/>
        <end position="174"/>
    </location>
</feature>
<dbReference type="CDD" id="cd17323">
    <property type="entry name" value="MFS_Tpo1_MDR_like"/>
    <property type="match status" value="1"/>
</dbReference>
<dbReference type="InterPro" id="IPR036259">
    <property type="entry name" value="MFS_trans_sf"/>
</dbReference>
<dbReference type="GO" id="GO:0005886">
    <property type="term" value="C:plasma membrane"/>
    <property type="evidence" value="ECO:0007669"/>
    <property type="project" value="EnsemblFungi"/>
</dbReference>
<dbReference type="Gene3D" id="1.20.1720.10">
    <property type="entry name" value="Multidrug resistance protein D"/>
    <property type="match status" value="1"/>
</dbReference>
<feature type="transmembrane region" description="Helical" evidence="6">
    <location>
        <begin position="247"/>
        <end position="270"/>
    </location>
</feature>
<dbReference type="GO" id="GO:0015203">
    <property type="term" value="F:polyamine transmembrane transporter activity"/>
    <property type="evidence" value="ECO:0007669"/>
    <property type="project" value="EnsemblFungi"/>
</dbReference>